<accession>A0A1H5ZGT4</accession>
<proteinExistence type="predicted"/>
<keyword evidence="1" id="KW-0812">Transmembrane</keyword>
<dbReference type="AlphaFoldDB" id="A0A1H5ZGT4"/>
<gene>
    <name evidence="3" type="ORF">SAMN03080598_03519</name>
</gene>
<keyword evidence="4" id="KW-1185">Reference proteome</keyword>
<protein>
    <submittedName>
        <fullName evidence="3">Uncharacterized protein</fullName>
    </submittedName>
</protein>
<dbReference type="OrthoDB" id="678322at2"/>
<evidence type="ECO:0000256" key="2">
    <source>
        <dbReference type="SAM" id="SignalP"/>
    </source>
</evidence>
<dbReference type="RefSeq" id="WP_103926114.1">
    <property type="nucleotide sequence ID" value="NZ_BBFN01000045.1"/>
</dbReference>
<dbReference type="STRING" id="1120964.GCA_001313265_06511"/>
<evidence type="ECO:0000313" key="3">
    <source>
        <dbReference type="EMBL" id="SEG35743.1"/>
    </source>
</evidence>
<sequence>MKKWRLLLLVFFASVIQAFPCDVCKRNQPELLQDINHGTGPQADSEYYIIGGAVLVVLLTLIYSVKFLMKPGERSPEHIKNMILKSSPEL</sequence>
<keyword evidence="1" id="KW-1133">Transmembrane helix</keyword>
<keyword evidence="1" id="KW-0472">Membrane</keyword>
<organism evidence="3 4">
    <name type="scientific">Algoriphagus boritolerans DSM 17298 = JCM 18970</name>
    <dbReference type="NCBI Taxonomy" id="1120964"/>
    <lineage>
        <taxon>Bacteria</taxon>
        <taxon>Pseudomonadati</taxon>
        <taxon>Bacteroidota</taxon>
        <taxon>Cytophagia</taxon>
        <taxon>Cytophagales</taxon>
        <taxon>Cyclobacteriaceae</taxon>
        <taxon>Algoriphagus</taxon>
    </lineage>
</organism>
<evidence type="ECO:0000313" key="4">
    <source>
        <dbReference type="Proteomes" id="UP000236736"/>
    </source>
</evidence>
<dbReference type="Proteomes" id="UP000236736">
    <property type="component" value="Unassembled WGS sequence"/>
</dbReference>
<feature type="chain" id="PRO_5009291570" evidence="2">
    <location>
        <begin position="19"/>
        <end position="90"/>
    </location>
</feature>
<evidence type="ECO:0000256" key="1">
    <source>
        <dbReference type="SAM" id="Phobius"/>
    </source>
</evidence>
<feature type="signal peptide" evidence="2">
    <location>
        <begin position="1"/>
        <end position="18"/>
    </location>
</feature>
<reference evidence="4" key="1">
    <citation type="submission" date="2016-10" db="EMBL/GenBank/DDBJ databases">
        <authorList>
            <person name="Varghese N."/>
            <person name="Submissions S."/>
        </authorList>
    </citation>
    <scope>NUCLEOTIDE SEQUENCE [LARGE SCALE GENOMIC DNA]</scope>
    <source>
        <strain evidence="4">DSM 17298</strain>
    </source>
</reference>
<dbReference type="EMBL" id="FNVR01000027">
    <property type="protein sequence ID" value="SEG35743.1"/>
    <property type="molecule type" value="Genomic_DNA"/>
</dbReference>
<feature type="transmembrane region" description="Helical" evidence="1">
    <location>
        <begin position="47"/>
        <end position="65"/>
    </location>
</feature>
<keyword evidence="2" id="KW-0732">Signal</keyword>
<name>A0A1H5ZGT4_9BACT</name>